<evidence type="ECO:0000313" key="9">
    <source>
        <dbReference type="EMBL" id="CAK9008864.1"/>
    </source>
</evidence>
<dbReference type="InterPro" id="IPR035952">
    <property type="entry name" value="Rhomboid-like_sf"/>
</dbReference>
<keyword evidence="6 7" id="KW-0472">Membrane</keyword>
<dbReference type="EMBL" id="CAXAMN010004380">
    <property type="protein sequence ID" value="CAK9008864.1"/>
    <property type="molecule type" value="Genomic_DNA"/>
</dbReference>
<dbReference type="PANTHER" id="PTHR11009">
    <property type="entry name" value="DER1-LIKE PROTEIN, DERLIN"/>
    <property type="match status" value="1"/>
</dbReference>
<feature type="domain" description="AB hydrolase-1" evidence="8">
    <location>
        <begin position="26"/>
        <end position="141"/>
    </location>
</feature>
<evidence type="ECO:0000256" key="3">
    <source>
        <dbReference type="ARBA" id="ARBA00022692"/>
    </source>
</evidence>
<dbReference type="InterPro" id="IPR029058">
    <property type="entry name" value="AB_hydrolase_fold"/>
</dbReference>
<dbReference type="EMBL" id="CAXAMN010004424">
    <property type="protein sequence ID" value="CAK9009018.1"/>
    <property type="molecule type" value="Genomic_DNA"/>
</dbReference>
<comment type="subcellular location">
    <subcellularLocation>
        <location evidence="1">Endoplasmic reticulum membrane</location>
        <topology evidence="1">Multi-pass membrane protein</topology>
    </subcellularLocation>
</comment>
<feature type="transmembrane region" description="Helical" evidence="7">
    <location>
        <begin position="388"/>
        <end position="407"/>
    </location>
</feature>
<evidence type="ECO:0000256" key="6">
    <source>
        <dbReference type="ARBA" id="ARBA00023136"/>
    </source>
</evidence>
<dbReference type="InterPro" id="IPR007599">
    <property type="entry name" value="DER1"/>
</dbReference>
<evidence type="ECO:0000256" key="1">
    <source>
        <dbReference type="ARBA" id="ARBA00004477"/>
    </source>
</evidence>
<organism evidence="10 11">
    <name type="scientific">Durusdinium trenchii</name>
    <dbReference type="NCBI Taxonomy" id="1381693"/>
    <lineage>
        <taxon>Eukaryota</taxon>
        <taxon>Sar</taxon>
        <taxon>Alveolata</taxon>
        <taxon>Dinophyceae</taxon>
        <taxon>Suessiales</taxon>
        <taxon>Symbiodiniaceae</taxon>
        <taxon>Durusdinium</taxon>
    </lineage>
</organism>
<dbReference type="Gene3D" id="3.40.50.1820">
    <property type="entry name" value="alpha/beta hydrolase"/>
    <property type="match status" value="1"/>
</dbReference>
<feature type="transmembrane region" description="Helical" evidence="7">
    <location>
        <begin position="300"/>
        <end position="323"/>
    </location>
</feature>
<sequence>MSTQTFDARDGQVLNYADSGKSGVVALVWIHGMWNNLHYWDGIWQHFPDFRHVRVDVPGHGLSPARLGSVSLEQFGYDIIDLIQHLALPRVILVGHSLGGIIALRAALDDPSHVLGLVLISTSSRVNSKARAAWRQRAQDASAQGYAAIAAIQLMVANMELEHEMPKLSGLPVLILQGAEDRQTPLRAGEILHKQLAQSELNVFRSGHNLMPESSDAIRCCAEWLADFPMRPLTAGIAMNRGGPNAVVPAGIVAVIGHQPPVTRCLLFASASLMVLCTLEILSPFTLYLNWQLIIYELQLWRLVTCFLFLGTFSLPYCWNTWVLVHYCSSLEDVAFHQKSADFLWMLICGAGMILALTYFFGNTYFVSGALIDLMTYVWGRRNSTAQMQVLFFTVRAPYLPWVLSWISLLMGGNIQDHLLGIAVGHTYFFFEDVYPLLPTSKGFRLFRTPRLLKMMQFHLMMKRLKTVTICSPGAARGPLRAMQHSHGVDSLIGTKSKDRRGYL</sequence>
<evidence type="ECO:0000259" key="8">
    <source>
        <dbReference type="Pfam" id="PF00561"/>
    </source>
</evidence>
<feature type="transmembrane region" description="Helical" evidence="7">
    <location>
        <begin position="266"/>
        <end position="288"/>
    </location>
</feature>
<evidence type="ECO:0000313" key="10">
    <source>
        <dbReference type="EMBL" id="CAK9009018.1"/>
    </source>
</evidence>
<dbReference type="Pfam" id="PF04511">
    <property type="entry name" value="DER1"/>
    <property type="match status" value="1"/>
</dbReference>
<proteinExistence type="inferred from homology"/>
<reference evidence="10 11" key="1">
    <citation type="submission" date="2024-02" db="EMBL/GenBank/DDBJ databases">
        <authorList>
            <person name="Chen Y."/>
            <person name="Shah S."/>
            <person name="Dougan E. K."/>
            <person name="Thang M."/>
            <person name="Chan C."/>
        </authorList>
    </citation>
    <scope>NUCLEOTIDE SEQUENCE [LARGE SCALE GENOMIC DNA]</scope>
</reference>
<dbReference type="SUPFAM" id="SSF144091">
    <property type="entry name" value="Rhomboid-like"/>
    <property type="match status" value="1"/>
</dbReference>
<accession>A0ABP0J408</accession>
<dbReference type="Pfam" id="PF00561">
    <property type="entry name" value="Abhydrolase_1"/>
    <property type="match status" value="1"/>
</dbReference>
<dbReference type="SUPFAM" id="SSF53474">
    <property type="entry name" value="alpha/beta-Hydrolases"/>
    <property type="match status" value="1"/>
</dbReference>
<evidence type="ECO:0000256" key="5">
    <source>
        <dbReference type="ARBA" id="ARBA00022989"/>
    </source>
</evidence>
<feature type="transmembrane region" description="Helical" evidence="7">
    <location>
        <begin position="343"/>
        <end position="367"/>
    </location>
</feature>
<gene>
    <name evidence="9" type="ORF">CCMP2556_LOCUS9417</name>
    <name evidence="10" type="ORF">CCMP2556_LOCUS9489</name>
</gene>
<evidence type="ECO:0000313" key="11">
    <source>
        <dbReference type="Proteomes" id="UP001642484"/>
    </source>
</evidence>
<comment type="caution">
    <text evidence="10">The sequence shown here is derived from an EMBL/GenBank/DDBJ whole genome shotgun (WGS) entry which is preliminary data.</text>
</comment>
<keyword evidence="4" id="KW-0256">Endoplasmic reticulum</keyword>
<evidence type="ECO:0000256" key="2">
    <source>
        <dbReference type="ARBA" id="ARBA00008917"/>
    </source>
</evidence>
<evidence type="ECO:0000256" key="4">
    <source>
        <dbReference type="ARBA" id="ARBA00022824"/>
    </source>
</evidence>
<dbReference type="PRINTS" id="PR00111">
    <property type="entry name" value="ABHYDROLASE"/>
</dbReference>
<protein>
    <recommendedName>
        <fullName evidence="8">AB hydrolase-1 domain-containing protein</fullName>
    </recommendedName>
</protein>
<keyword evidence="3 7" id="KW-0812">Transmembrane</keyword>
<keyword evidence="5 7" id="KW-1133">Transmembrane helix</keyword>
<comment type="similarity">
    <text evidence="2">Belongs to the derlin family.</text>
</comment>
<dbReference type="Proteomes" id="UP001642484">
    <property type="component" value="Unassembled WGS sequence"/>
</dbReference>
<name>A0ABP0J408_9DINO</name>
<evidence type="ECO:0000256" key="7">
    <source>
        <dbReference type="SAM" id="Phobius"/>
    </source>
</evidence>
<dbReference type="InterPro" id="IPR000073">
    <property type="entry name" value="AB_hydrolase_1"/>
</dbReference>
<keyword evidence="11" id="KW-1185">Reference proteome</keyword>